<evidence type="ECO:0000256" key="7">
    <source>
        <dbReference type="SAM" id="MobiDB-lite"/>
    </source>
</evidence>
<evidence type="ECO:0000256" key="2">
    <source>
        <dbReference type="ARBA" id="ARBA00022670"/>
    </source>
</evidence>
<dbReference type="GO" id="GO:0004177">
    <property type="term" value="F:aminopeptidase activity"/>
    <property type="evidence" value="ECO:0007669"/>
    <property type="project" value="UniProtKB-KW"/>
</dbReference>
<dbReference type="OrthoDB" id="1521787at2"/>
<dbReference type="GO" id="GO:0008235">
    <property type="term" value="F:metalloexopeptidase activity"/>
    <property type="evidence" value="ECO:0007669"/>
    <property type="project" value="InterPro"/>
</dbReference>
<dbReference type="InterPro" id="IPR045175">
    <property type="entry name" value="M28_fam"/>
</dbReference>
<keyword evidence="6" id="KW-0862">Zinc</keyword>
<dbReference type="SUPFAM" id="SSF103515">
    <property type="entry name" value="Autotransporter"/>
    <property type="match status" value="1"/>
</dbReference>
<evidence type="ECO:0000259" key="8">
    <source>
        <dbReference type="PROSITE" id="PS51208"/>
    </source>
</evidence>
<keyword evidence="10" id="KW-1185">Reference proteome</keyword>
<feature type="domain" description="Autotransporter" evidence="8">
    <location>
        <begin position="306"/>
        <end position="588"/>
    </location>
</feature>
<dbReference type="NCBIfam" id="TIGR01414">
    <property type="entry name" value="autotrans_barl"/>
    <property type="match status" value="1"/>
</dbReference>
<dbReference type="SUPFAM" id="SSF53187">
    <property type="entry name" value="Zn-dependent exopeptidases"/>
    <property type="match status" value="1"/>
</dbReference>
<proteinExistence type="predicted"/>
<dbReference type="PROSITE" id="PS51208">
    <property type="entry name" value="AUTOTRANSPORTER"/>
    <property type="match status" value="1"/>
</dbReference>
<dbReference type="RefSeq" id="WP_090614244.1">
    <property type="nucleotide sequence ID" value="NZ_CP067126.1"/>
</dbReference>
<keyword evidence="2" id="KW-0645">Protease</keyword>
<keyword evidence="3" id="KW-0479">Metal-binding</keyword>
<keyword evidence="4" id="KW-0732">Signal</keyword>
<evidence type="ECO:0000256" key="5">
    <source>
        <dbReference type="ARBA" id="ARBA00022801"/>
    </source>
</evidence>
<evidence type="ECO:0000313" key="9">
    <source>
        <dbReference type="EMBL" id="SEN95868.1"/>
    </source>
</evidence>
<dbReference type="AlphaFoldDB" id="A0A1H8KTZ1"/>
<evidence type="ECO:0000313" key="10">
    <source>
        <dbReference type="Proteomes" id="UP000199054"/>
    </source>
</evidence>
<dbReference type="GO" id="GO:0006508">
    <property type="term" value="P:proteolysis"/>
    <property type="evidence" value="ECO:0007669"/>
    <property type="project" value="UniProtKB-KW"/>
</dbReference>
<accession>A0A1H8KTZ1</accession>
<reference evidence="9 10" key="1">
    <citation type="submission" date="2016-10" db="EMBL/GenBank/DDBJ databases">
        <authorList>
            <person name="de Groot N.N."/>
        </authorList>
    </citation>
    <scope>NUCLEOTIDE SEQUENCE [LARGE SCALE GENOMIC DNA]</scope>
    <source>
        <strain evidence="9 10">DSM 8512</strain>
    </source>
</reference>
<dbReference type="Pfam" id="PF04389">
    <property type="entry name" value="Peptidase_M28"/>
    <property type="match status" value="1"/>
</dbReference>
<dbReference type="PANTHER" id="PTHR12147">
    <property type="entry name" value="METALLOPEPTIDASE M28 FAMILY MEMBER"/>
    <property type="match status" value="1"/>
</dbReference>
<evidence type="ECO:0000256" key="6">
    <source>
        <dbReference type="ARBA" id="ARBA00022833"/>
    </source>
</evidence>
<dbReference type="SMART" id="SM00869">
    <property type="entry name" value="Autotransporter"/>
    <property type="match status" value="1"/>
</dbReference>
<organism evidence="9 10">
    <name type="scientific">Paracoccus alcaliphilus</name>
    <dbReference type="NCBI Taxonomy" id="34002"/>
    <lineage>
        <taxon>Bacteria</taxon>
        <taxon>Pseudomonadati</taxon>
        <taxon>Pseudomonadota</taxon>
        <taxon>Alphaproteobacteria</taxon>
        <taxon>Rhodobacterales</taxon>
        <taxon>Paracoccaceae</taxon>
        <taxon>Paracoccus</taxon>
    </lineage>
</organism>
<evidence type="ECO:0000256" key="4">
    <source>
        <dbReference type="ARBA" id="ARBA00022729"/>
    </source>
</evidence>
<dbReference type="Pfam" id="PF03797">
    <property type="entry name" value="Autotransporter"/>
    <property type="match status" value="1"/>
</dbReference>
<evidence type="ECO:0000256" key="1">
    <source>
        <dbReference type="ARBA" id="ARBA00022438"/>
    </source>
</evidence>
<dbReference type="InterPro" id="IPR007484">
    <property type="entry name" value="Peptidase_M28"/>
</dbReference>
<dbReference type="InterPro" id="IPR005546">
    <property type="entry name" value="Autotransporte_beta"/>
</dbReference>
<dbReference type="InterPro" id="IPR006315">
    <property type="entry name" value="OM_autotransptr_brl_dom"/>
</dbReference>
<keyword evidence="1" id="KW-0031">Aminopeptidase</keyword>
<evidence type="ECO:0000256" key="3">
    <source>
        <dbReference type="ARBA" id="ARBA00022723"/>
    </source>
</evidence>
<dbReference type="GO" id="GO:0046872">
    <property type="term" value="F:metal ion binding"/>
    <property type="evidence" value="ECO:0007669"/>
    <property type="project" value="UniProtKB-KW"/>
</dbReference>
<dbReference type="Gene3D" id="3.40.630.10">
    <property type="entry name" value="Zn peptidases"/>
    <property type="match status" value="1"/>
</dbReference>
<protein>
    <submittedName>
        <fullName evidence="9">Outer membrane autotransporter barrel domain-containing protein</fullName>
    </submittedName>
</protein>
<feature type="region of interest" description="Disordered" evidence="7">
    <location>
        <begin position="1"/>
        <end position="24"/>
    </location>
</feature>
<keyword evidence="5" id="KW-0378">Hydrolase</keyword>
<gene>
    <name evidence="9" type="ORF">SAMN04489859_102436</name>
</gene>
<name>A0A1H8KTZ1_9RHOB</name>
<dbReference type="EMBL" id="FODE01000024">
    <property type="protein sequence ID" value="SEN95868.1"/>
    <property type="molecule type" value="Genomic_DNA"/>
</dbReference>
<dbReference type="InterPro" id="IPR036709">
    <property type="entry name" value="Autotransporte_beta_dom_sf"/>
</dbReference>
<dbReference type="Gene3D" id="2.40.128.130">
    <property type="entry name" value="Autotransporter beta-domain"/>
    <property type="match status" value="1"/>
</dbReference>
<dbReference type="STRING" id="34002.SAMN04489859_102436"/>
<dbReference type="Proteomes" id="UP000199054">
    <property type="component" value="Unassembled WGS sequence"/>
</dbReference>
<sequence>MATRLGFGGDQVTRQEFDTSRGPSHNLLVQMPGQSDDFIVVGAHFDTAGSFEDLQGVDDNGSGAAVLTELAAHMSGLETDTGLVFAGFGAEEIGLLGSRHYVETMTGAERGNIAGMINIDSLITGDFMYAHAGTNHLDNPDLKSFWTRIHAIADELDIELKSNPGLNPHYPADTGCCSDAAPFQDLDIPILWLEATNWELGDLDGYQQTDNPAIPGGMTWHDPELDRWDVLTAAFGEDRIPDRLHDYALLLTRLLVEETGADLIASAADAARGAALMGDLVIRQQNELADRMAQGARARLAQPGEIGRLTPTIAVQGLALPRDSSTFATDGGSALSVFAGGFYQLDENLSFGATITSQHSGDDPEAGGDMEARGVGIGLDMAWQRDAVWAVASASFAKTGLSGTRSFAMTSGLGTEILRRDFDFDTDAYSLGARVEGGYDFTTPGGLRYGPVLGLDYNRTRVAGFGESGSDRRAMHFDEQDFESLELHLGGQVSQQLELSGRSVTLSARAAYVRELADGRADRITLTDSLGTQRELALVGADDSFGRIGLSAEMQLAPDASGWVFMDGRVGHDAGSQLAIGAGLGMRF</sequence>
<dbReference type="PANTHER" id="PTHR12147:SF56">
    <property type="entry name" value="AMINOPEPTIDASE YDR415C-RELATED"/>
    <property type="match status" value="1"/>
</dbReference>
<dbReference type="GO" id="GO:0019867">
    <property type="term" value="C:outer membrane"/>
    <property type="evidence" value="ECO:0007669"/>
    <property type="project" value="InterPro"/>
</dbReference>